<gene>
    <name evidence="7" type="ORF">NIDE1815</name>
</gene>
<dbReference type="PANTHER" id="PTHR34858">
    <property type="entry name" value="CYSO-CYSTEINE PEPTIDASE"/>
    <property type="match status" value="1"/>
</dbReference>
<dbReference type="GO" id="GO:0008235">
    <property type="term" value="F:metalloexopeptidase activity"/>
    <property type="evidence" value="ECO:0007669"/>
    <property type="project" value="TreeGrafter"/>
</dbReference>
<keyword evidence="2" id="KW-0479">Metal-binding</keyword>
<dbReference type="OrthoDB" id="9802958at2"/>
<evidence type="ECO:0000256" key="2">
    <source>
        <dbReference type="ARBA" id="ARBA00022723"/>
    </source>
</evidence>
<evidence type="ECO:0000259" key="6">
    <source>
        <dbReference type="PROSITE" id="PS50249"/>
    </source>
</evidence>
<dbReference type="PANTHER" id="PTHR34858:SF1">
    <property type="entry name" value="CYSO-CYSTEINE PEPTIDASE"/>
    <property type="match status" value="1"/>
</dbReference>
<proteinExistence type="predicted"/>
<dbReference type="GO" id="GO:0006508">
    <property type="term" value="P:proteolysis"/>
    <property type="evidence" value="ECO:0007669"/>
    <property type="project" value="UniProtKB-KW"/>
</dbReference>
<dbReference type="eggNOG" id="COG1310">
    <property type="taxonomic scope" value="Bacteria"/>
</dbReference>
<accession>D8PE85</accession>
<dbReference type="PROSITE" id="PS50249">
    <property type="entry name" value="MPN"/>
    <property type="match status" value="1"/>
</dbReference>
<dbReference type="Pfam" id="PF14464">
    <property type="entry name" value="Prok-JAB"/>
    <property type="match status" value="1"/>
</dbReference>
<dbReference type="Proteomes" id="UP000001660">
    <property type="component" value="Chromosome"/>
</dbReference>
<dbReference type="InterPro" id="IPR051929">
    <property type="entry name" value="VirAsm_ModProt"/>
</dbReference>
<dbReference type="EMBL" id="FP929003">
    <property type="protein sequence ID" value="CBK41544.1"/>
    <property type="molecule type" value="Genomic_DNA"/>
</dbReference>
<evidence type="ECO:0000256" key="4">
    <source>
        <dbReference type="ARBA" id="ARBA00022833"/>
    </source>
</evidence>
<reference evidence="7 8" key="1">
    <citation type="journal article" date="2010" name="Proc. Natl. Acad. Sci. U.S.A.">
        <title>A Nitrospira metagenome illuminates the physiology and evolution of globally important nitrite-oxidizing bacteria.</title>
        <authorList>
            <person name="Lucker S."/>
            <person name="Wagner M."/>
            <person name="Maixner F."/>
            <person name="Pelletier E."/>
            <person name="Koch H."/>
            <person name="Vacherie B."/>
            <person name="Rattei T."/>
            <person name="Sinninghe Damste J."/>
            <person name="Spieck E."/>
            <person name="Le Paslier D."/>
            <person name="Daims H."/>
        </authorList>
    </citation>
    <scope>NUCLEOTIDE SEQUENCE [LARGE SCALE GENOMIC DNA]</scope>
</reference>
<keyword evidence="4" id="KW-0862">Zinc</keyword>
<evidence type="ECO:0000313" key="7">
    <source>
        <dbReference type="EMBL" id="CBK41544.1"/>
    </source>
</evidence>
<keyword evidence="3" id="KW-0378">Hydrolase</keyword>
<keyword evidence="8" id="KW-1185">Reference proteome</keyword>
<evidence type="ECO:0000256" key="5">
    <source>
        <dbReference type="ARBA" id="ARBA00023049"/>
    </source>
</evidence>
<dbReference type="KEGG" id="nde:NIDE1815"/>
<dbReference type="MEROPS" id="M67.011"/>
<evidence type="ECO:0000256" key="3">
    <source>
        <dbReference type="ARBA" id="ARBA00022801"/>
    </source>
</evidence>
<keyword evidence="1" id="KW-0645">Protease</keyword>
<feature type="domain" description="MPN" evidence="6">
    <location>
        <begin position="4"/>
        <end position="170"/>
    </location>
</feature>
<dbReference type="HOGENOM" id="CLU_116765_4_0_0"/>
<dbReference type="AlphaFoldDB" id="D8PE85"/>
<dbReference type="InterPro" id="IPR000555">
    <property type="entry name" value="JAMM/MPN+_dom"/>
</dbReference>
<dbReference type="SMART" id="SM00232">
    <property type="entry name" value="JAB_MPN"/>
    <property type="match status" value="1"/>
</dbReference>
<sequence>MPDLSIPQHILDQIVTHARELAPFECCGLLAGTNKTVTHLYRITNIVAVEGAEKLSTFDDDKVAHLERLSPEERAEIAFVMDMGDFSAAKKDIRKNGLDLQVVYHSHPKDPARPSHTDIKIATDYEEIWERINLPVPAYLLVSLMHSPAADIRTYWIAGGKVRPADVHIF</sequence>
<organism evidence="7 8">
    <name type="scientific">Nitrospira defluvii</name>
    <dbReference type="NCBI Taxonomy" id="330214"/>
    <lineage>
        <taxon>Bacteria</taxon>
        <taxon>Pseudomonadati</taxon>
        <taxon>Nitrospirota</taxon>
        <taxon>Nitrospiria</taxon>
        <taxon>Nitrospirales</taxon>
        <taxon>Nitrospiraceae</taxon>
        <taxon>Nitrospira</taxon>
    </lineage>
</organism>
<dbReference type="STRING" id="330214.NIDE1815"/>
<dbReference type="CDD" id="cd08070">
    <property type="entry name" value="MPN_like"/>
    <property type="match status" value="1"/>
</dbReference>
<evidence type="ECO:0000256" key="1">
    <source>
        <dbReference type="ARBA" id="ARBA00022670"/>
    </source>
</evidence>
<name>D8PE85_9BACT</name>
<dbReference type="InterPro" id="IPR037518">
    <property type="entry name" value="MPN"/>
</dbReference>
<dbReference type="SUPFAM" id="SSF102712">
    <property type="entry name" value="JAB1/MPN domain"/>
    <property type="match status" value="1"/>
</dbReference>
<evidence type="ECO:0000313" key="8">
    <source>
        <dbReference type="Proteomes" id="UP000001660"/>
    </source>
</evidence>
<protein>
    <recommendedName>
        <fullName evidence="6">MPN domain-containing protein</fullName>
    </recommendedName>
</protein>
<dbReference type="InterPro" id="IPR028090">
    <property type="entry name" value="JAB_dom_prok"/>
</dbReference>
<dbReference type="GO" id="GO:0008270">
    <property type="term" value="F:zinc ion binding"/>
    <property type="evidence" value="ECO:0007669"/>
    <property type="project" value="TreeGrafter"/>
</dbReference>
<dbReference type="Gene3D" id="3.40.140.10">
    <property type="entry name" value="Cytidine Deaminase, domain 2"/>
    <property type="match status" value="1"/>
</dbReference>
<keyword evidence="5" id="KW-0482">Metalloprotease</keyword>